<dbReference type="AlphaFoldDB" id="A0A0U1XAG5"/>
<accession>A0A0U1XAG5</accession>
<feature type="transmembrane region" description="Helical" evidence="6">
    <location>
        <begin position="70"/>
        <end position="87"/>
    </location>
</feature>
<evidence type="ECO:0000313" key="7">
    <source>
        <dbReference type="EMBL" id="AIM19571.1"/>
    </source>
</evidence>
<dbReference type="GeneID" id="20357390"/>
<evidence type="ECO:0000256" key="4">
    <source>
        <dbReference type="ARBA" id="ARBA00022989"/>
    </source>
</evidence>
<gene>
    <name evidence="7" type="primary">tatC</name>
    <name evidence="7" type="ORF">SarheMp07</name>
</gene>
<comment type="similarity">
    <text evidence="2">Belongs to the TatC family.</text>
</comment>
<dbReference type="PANTHER" id="PTHR30371">
    <property type="entry name" value="SEC-INDEPENDENT PROTEIN TRANSLOCASE PROTEIN TATC"/>
    <property type="match status" value="1"/>
</dbReference>
<feature type="transmembrane region" description="Helical" evidence="6">
    <location>
        <begin position="99"/>
        <end position="122"/>
    </location>
</feature>
<keyword evidence="4 6" id="KW-1133">Transmembrane helix</keyword>
<dbReference type="EMBL" id="KM210510">
    <property type="protein sequence ID" value="AIM19571.1"/>
    <property type="molecule type" value="Genomic_DNA"/>
</dbReference>
<dbReference type="Pfam" id="PF00902">
    <property type="entry name" value="TatC"/>
    <property type="match status" value="1"/>
</dbReference>
<dbReference type="GO" id="GO:0043953">
    <property type="term" value="P:protein transport by the Tat complex"/>
    <property type="evidence" value="ECO:0007669"/>
    <property type="project" value="TreeGrafter"/>
</dbReference>
<evidence type="ECO:0000256" key="3">
    <source>
        <dbReference type="ARBA" id="ARBA00022692"/>
    </source>
</evidence>
<organism evidence="7">
    <name type="scientific">Sargassum hemiphyllum</name>
    <name type="common">Seaweed</name>
    <name type="synonym">Fucus hemiphyllus</name>
    <dbReference type="NCBI Taxonomy" id="127544"/>
    <lineage>
        <taxon>Eukaryota</taxon>
        <taxon>Sar</taxon>
        <taxon>Stramenopiles</taxon>
        <taxon>Ochrophyta</taxon>
        <taxon>PX clade</taxon>
        <taxon>Phaeophyceae</taxon>
        <taxon>Fucales</taxon>
        <taxon>Sargassaceae</taxon>
        <taxon>Sargassum</taxon>
    </lineage>
</organism>
<evidence type="ECO:0000256" key="6">
    <source>
        <dbReference type="SAM" id="Phobius"/>
    </source>
</evidence>
<evidence type="ECO:0000256" key="5">
    <source>
        <dbReference type="ARBA" id="ARBA00023136"/>
    </source>
</evidence>
<feature type="transmembrane region" description="Helical" evidence="6">
    <location>
        <begin position="39"/>
        <end position="64"/>
    </location>
</feature>
<dbReference type="InterPro" id="IPR002033">
    <property type="entry name" value="TatC"/>
</dbReference>
<dbReference type="PANTHER" id="PTHR30371:SF0">
    <property type="entry name" value="SEC-INDEPENDENT PROTEIN TRANSLOCASE PROTEIN TATC, CHLOROPLASTIC-RELATED"/>
    <property type="match status" value="1"/>
</dbReference>
<evidence type="ECO:0000256" key="2">
    <source>
        <dbReference type="ARBA" id="ARBA00008882"/>
    </source>
</evidence>
<evidence type="ECO:0000256" key="1">
    <source>
        <dbReference type="ARBA" id="ARBA00004141"/>
    </source>
</evidence>
<dbReference type="GO" id="GO:0033281">
    <property type="term" value="C:TAT protein transport complex"/>
    <property type="evidence" value="ECO:0007669"/>
    <property type="project" value="TreeGrafter"/>
</dbReference>
<feature type="transmembrane region" description="Helical" evidence="6">
    <location>
        <begin position="182"/>
        <end position="200"/>
    </location>
</feature>
<keyword evidence="7" id="KW-0496">Mitochondrion</keyword>
<dbReference type="GO" id="GO:0009977">
    <property type="term" value="F:proton motive force dependent protein transmembrane transporter activity"/>
    <property type="evidence" value="ECO:0007669"/>
    <property type="project" value="TreeGrafter"/>
</dbReference>
<sequence>MKNVQFTIHYTQELNYRLVHTTIGTTIFFSTIYTYKQSLIFILLPTGLSHFITTGVTEIFFAYIQLCTSISTNVCITILLTQFFFFLRPGLYAYEANACFTLLIAMIFFNTFLYTSAFPSIIQTFWKTFYTYSTVFMPIHLTFEPKLNDYITHLKQFNTILTCSLPLTILLGFVESNTTVPLWIKHRGIIYITSLIFAAFVTPPDIISQLFIGLPLIFMYETLVLYKTFKYLYIERLLIGQPIKTQKYAYRKNKKSQSEWQKALPT</sequence>
<geneLocation type="mitochondrion" evidence="7"/>
<name>A0A0U1XAG5_SARHM</name>
<reference evidence="7" key="1">
    <citation type="journal article" date="2014" name="Mitochondrial DNA">
        <title>Complete mitochondrial genome of the brown alga Sargassum hemiphyllum (Sargassaceae, Phaeophyceae): comparative analyses.</title>
        <authorList>
            <person name="Liu F."/>
            <person name="Pang S."/>
            <person name="Chen W."/>
        </authorList>
    </citation>
    <scope>NUCLEOTIDE SEQUENCE</scope>
</reference>
<comment type="subcellular location">
    <subcellularLocation>
        <location evidence="1">Membrane</location>
        <topology evidence="1">Multi-pass membrane protein</topology>
    </subcellularLocation>
</comment>
<feature type="transmembrane region" description="Helical" evidence="6">
    <location>
        <begin position="157"/>
        <end position="175"/>
    </location>
</feature>
<protein>
    <submittedName>
        <fullName evidence="7">SecY-independent protein translocase component tatC</fullName>
    </submittedName>
</protein>
<proteinExistence type="inferred from homology"/>
<keyword evidence="5 6" id="KW-0472">Membrane</keyword>
<dbReference type="RefSeq" id="YP_009058547.1">
    <property type="nucleotide sequence ID" value="NC_024861.1"/>
</dbReference>
<dbReference type="GO" id="GO:0065002">
    <property type="term" value="P:intracellular protein transmembrane transport"/>
    <property type="evidence" value="ECO:0007669"/>
    <property type="project" value="TreeGrafter"/>
</dbReference>
<keyword evidence="3 6" id="KW-0812">Transmembrane</keyword>